<dbReference type="Gene3D" id="3.40.50.1820">
    <property type="entry name" value="alpha/beta hydrolase"/>
    <property type="match status" value="1"/>
</dbReference>
<keyword evidence="1" id="KW-0378">Hydrolase</keyword>
<dbReference type="PANTHER" id="PTHR42776">
    <property type="entry name" value="SERINE PEPTIDASE S9 FAMILY MEMBER"/>
    <property type="match status" value="1"/>
</dbReference>
<evidence type="ECO:0000313" key="4">
    <source>
        <dbReference type="Proteomes" id="UP000176326"/>
    </source>
</evidence>
<dbReference type="InterPro" id="IPR029058">
    <property type="entry name" value="AB_hydrolase_fold"/>
</dbReference>
<evidence type="ECO:0000256" key="1">
    <source>
        <dbReference type="ARBA" id="ARBA00022801"/>
    </source>
</evidence>
<organism evidence="3 4">
    <name type="scientific">Candidatus Nealsonbacteria bacterium RIFOXYC1_FULL_40_7</name>
    <dbReference type="NCBI Taxonomy" id="1801678"/>
    <lineage>
        <taxon>Bacteria</taxon>
        <taxon>Candidatus Nealsoniibacteriota</taxon>
    </lineage>
</organism>
<proteinExistence type="predicted"/>
<dbReference type="AlphaFoldDB" id="A0A1G2EQ67"/>
<dbReference type="Pfam" id="PF00326">
    <property type="entry name" value="Peptidase_S9"/>
    <property type="match status" value="1"/>
</dbReference>
<reference evidence="3 4" key="1">
    <citation type="journal article" date="2016" name="Nat. Commun.">
        <title>Thousands of microbial genomes shed light on interconnected biogeochemical processes in an aquifer system.</title>
        <authorList>
            <person name="Anantharaman K."/>
            <person name="Brown C.T."/>
            <person name="Hug L.A."/>
            <person name="Sharon I."/>
            <person name="Castelle C.J."/>
            <person name="Probst A.J."/>
            <person name="Thomas B.C."/>
            <person name="Singh A."/>
            <person name="Wilkins M.J."/>
            <person name="Karaoz U."/>
            <person name="Brodie E.L."/>
            <person name="Williams K.H."/>
            <person name="Hubbard S.S."/>
            <person name="Banfield J.F."/>
        </authorList>
    </citation>
    <scope>NUCLEOTIDE SEQUENCE [LARGE SCALE GENOMIC DNA]</scope>
</reference>
<dbReference type="EMBL" id="MHMN01000040">
    <property type="protein sequence ID" value="OGZ27946.1"/>
    <property type="molecule type" value="Genomic_DNA"/>
</dbReference>
<evidence type="ECO:0000313" key="3">
    <source>
        <dbReference type="EMBL" id="OGZ27946.1"/>
    </source>
</evidence>
<name>A0A1G2EQ67_9BACT</name>
<comment type="caution">
    <text evidence="3">The sequence shown here is derived from an EMBL/GenBank/DDBJ whole genome shotgun (WGS) entry which is preliminary data.</text>
</comment>
<feature type="domain" description="Peptidase S9 prolyl oligopeptidase catalytic" evidence="2">
    <location>
        <begin position="411"/>
        <end position="612"/>
    </location>
</feature>
<dbReference type="GO" id="GO:0006508">
    <property type="term" value="P:proteolysis"/>
    <property type="evidence" value="ECO:0007669"/>
    <property type="project" value="InterPro"/>
</dbReference>
<dbReference type="SUPFAM" id="SSF82171">
    <property type="entry name" value="DPP6 N-terminal domain-like"/>
    <property type="match status" value="1"/>
</dbReference>
<gene>
    <name evidence="3" type="ORF">A2427_00360</name>
</gene>
<protein>
    <recommendedName>
        <fullName evidence="2">Peptidase S9 prolyl oligopeptidase catalytic domain-containing protein</fullName>
    </recommendedName>
</protein>
<dbReference type="GO" id="GO:0004252">
    <property type="term" value="F:serine-type endopeptidase activity"/>
    <property type="evidence" value="ECO:0007669"/>
    <property type="project" value="TreeGrafter"/>
</dbReference>
<dbReference type="PANTHER" id="PTHR42776:SF27">
    <property type="entry name" value="DIPEPTIDYL PEPTIDASE FAMILY MEMBER 6"/>
    <property type="match status" value="1"/>
</dbReference>
<accession>A0A1G2EQ67</accession>
<dbReference type="SUPFAM" id="SSF53474">
    <property type="entry name" value="alpha/beta-Hydrolases"/>
    <property type="match status" value="1"/>
</dbReference>
<sequence>MKTPNRIIKKLFLEKTKYGFAFSTNSSLVSYVLNNKIVVYDYQQKKRVKCITVKQIESPPSWNSKTNEFTFVADNTLWLYDCAKDKLIKIVKDNFWFPSARRFKGGWDFLKGLLFETKDNFLKWDPLGKPINYFVTKTANTYSLVKFNLISKQKQLLFQCSDQPPTSFDISANAQYVLYTILLKDSDNYEVRLYDQQTKTGYLISKERYYLYLQPTIKAIPWNNNFLIRTTRNQLSKLYLVNTSLRSMAKLVSFKSNIYNWIYSPTQKQVYVGFKRNNFGQEAIALISLKKQVSKKLFLVKEPGVNIPLFVNKDEELFYLNASPQNLGGLKQKRLSQTKSSSILPLTSLGNKNNLFITPEEKLVLTADNEKMYLQLYKPKNLIAGKKYSCVIVIRGGPTNSSYLLPQSLCSLLAQQNYFVLLSNYRGSTGFGTNWTQAVRGIGIGQKDLSDIISTVAYAKKDPRINSKNIAIYGKSWGGYLALLCGCKYPKLFKCVIADSSISDWKIQFAKTEIPTYDQWLFKSKNTPLLKKLKSLSPINITPKSFPPNLIICGQKDKNTPYEQSANFVSKLQKLETETTSLFFKNEGHIYQDPRVINQWTRKILTFLNRYLV</sequence>
<evidence type="ECO:0000259" key="2">
    <source>
        <dbReference type="Pfam" id="PF00326"/>
    </source>
</evidence>
<dbReference type="Proteomes" id="UP000176326">
    <property type="component" value="Unassembled WGS sequence"/>
</dbReference>
<dbReference type="InterPro" id="IPR001375">
    <property type="entry name" value="Peptidase_S9_cat"/>
</dbReference>